<dbReference type="Proteomes" id="UP000775872">
    <property type="component" value="Unassembled WGS sequence"/>
</dbReference>
<feature type="signal peptide" evidence="1">
    <location>
        <begin position="1"/>
        <end position="20"/>
    </location>
</feature>
<protein>
    <submittedName>
        <fullName evidence="2">Uncharacterized protein</fullName>
    </submittedName>
</protein>
<gene>
    <name evidence="2" type="ORF">CSOL1703_00017126</name>
</gene>
<sequence>MRFLCSVSLLGLASIGLVNASNCKEPLVRKEWRTLNNQEKRSYISAVQCLKTKPAQLQSRYSGSRSRFDDFQAEHITQTDYIHFVVSTYGTPKGSATQPNH</sequence>
<keyword evidence="3" id="KW-1185">Reference proteome</keyword>
<dbReference type="SUPFAM" id="SSF48056">
    <property type="entry name" value="Di-copper centre-containing domain"/>
    <property type="match status" value="1"/>
</dbReference>
<comment type="caution">
    <text evidence="2">The sequence shown here is derived from an EMBL/GenBank/DDBJ whole genome shotgun (WGS) entry which is preliminary data.</text>
</comment>
<evidence type="ECO:0000256" key="1">
    <source>
        <dbReference type="SAM" id="SignalP"/>
    </source>
</evidence>
<proteinExistence type="predicted"/>
<evidence type="ECO:0000313" key="2">
    <source>
        <dbReference type="EMBL" id="CAH0055222.1"/>
    </source>
</evidence>
<organism evidence="2 3">
    <name type="scientific">Clonostachys solani</name>
    <dbReference type="NCBI Taxonomy" id="160281"/>
    <lineage>
        <taxon>Eukaryota</taxon>
        <taxon>Fungi</taxon>
        <taxon>Dikarya</taxon>
        <taxon>Ascomycota</taxon>
        <taxon>Pezizomycotina</taxon>
        <taxon>Sordariomycetes</taxon>
        <taxon>Hypocreomycetidae</taxon>
        <taxon>Hypocreales</taxon>
        <taxon>Bionectriaceae</taxon>
        <taxon>Clonostachys</taxon>
    </lineage>
</organism>
<evidence type="ECO:0000313" key="3">
    <source>
        <dbReference type="Proteomes" id="UP000775872"/>
    </source>
</evidence>
<dbReference type="OrthoDB" id="6132182at2759"/>
<feature type="chain" id="PRO_5040180331" evidence="1">
    <location>
        <begin position="21"/>
        <end position="101"/>
    </location>
</feature>
<accession>A0A9P0EMR4</accession>
<reference evidence="2" key="1">
    <citation type="submission" date="2021-10" db="EMBL/GenBank/DDBJ databases">
        <authorList>
            <person name="Piombo E."/>
        </authorList>
    </citation>
    <scope>NUCLEOTIDE SEQUENCE</scope>
</reference>
<dbReference type="Gene3D" id="1.10.1280.10">
    <property type="entry name" value="Di-copper center containing domain from catechol oxidase"/>
    <property type="match status" value="1"/>
</dbReference>
<dbReference type="AlphaFoldDB" id="A0A9P0EMR4"/>
<name>A0A9P0EMR4_9HYPO</name>
<dbReference type="EMBL" id="CABFOC020000054">
    <property type="protein sequence ID" value="CAH0055222.1"/>
    <property type="molecule type" value="Genomic_DNA"/>
</dbReference>
<dbReference type="InterPro" id="IPR008922">
    <property type="entry name" value="Di-copper_centre_dom_sf"/>
</dbReference>
<keyword evidence="1" id="KW-0732">Signal</keyword>